<evidence type="ECO:0000256" key="1">
    <source>
        <dbReference type="ARBA" id="ARBA00004323"/>
    </source>
</evidence>
<reference evidence="8" key="1">
    <citation type="submission" date="2023-10" db="EMBL/GenBank/DDBJ databases">
        <title>Genome assembly of Pristionchus species.</title>
        <authorList>
            <person name="Yoshida K."/>
            <person name="Sommer R.J."/>
        </authorList>
    </citation>
    <scope>NUCLEOTIDE SEQUENCE</scope>
    <source>
        <strain evidence="8">RS0144</strain>
    </source>
</reference>
<keyword evidence="3" id="KW-0735">Signal-anchor</keyword>
<name>A0AAV5TGF7_9BILA</name>
<comment type="caution">
    <text evidence="8">The sequence shown here is derived from an EMBL/GenBank/DDBJ whole genome shotgun (WGS) entry which is preliminary data.</text>
</comment>
<evidence type="ECO:0008006" key="10">
    <source>
        <dbReference type="Google" id="ProtNLM"/>
    </source>
</evidence>
<dbReference type="GO" id="GO:0015020">
    <property type="term" value="F:glucuronosyltransferase activity"/>
    <property type="evidence" value="ECO:0007669"/>
    <property type="project" value="TreeGrafter"/>
</dbReference>
<keyword evidence="7" id="KW-0325">Glycoprotein</keyword>
<dbReference type="GO" id="GO:0035269">
    <property type="term" value="P:protein O-linked glycosylation via mannose"/>
    <property type="evidence" value="ECO:0007669"/>
    <property type="project" value="TreeGrafter"/>
</dbReference>
<dbReference type="Gene3D" id="3.90.550.10">
    <property type="entry name" value="Spore Coat Polysaccharide Biosynthesis Protein SpsA, Chain A"/>
    <property type="match status" value="1"/>
</dbReference>
<accession>A0AAV5TGF7</accession>
<dbReference type="InterPro" id="IPR051292">
    <property type="entry name" value="Xyl/GlcA_transferase"/>
</dbReference>
<evidence type="ECO:0000256" key="5">
    <source>
        <dbReference type="ARBA" id="ARBA00023034"/>
    </source>
</evidence>
<evidence type="ECO:0000256" key="6">
    <source>
        <dbReference type="ARBA" id="ARBA00023136"/>
    </source>
</evidence>
<evidence type="ECO:0000256" key="2">
    <source>
        <dbReference type="ARBA" id="ARBA00022692"/>
    </source>
</evidence>
<proteinExistence type="predicted"/>
<evidence type="ECO:0000313" key="8">
    <source>
        <dbReference type="EMBL" id="GMS92895.1"/>
    </source>
</evidence>
<dbReference type="Pfam" id="PF01501">
    <property type="entry name" value="Glyco_transf_8"/>
    <property type="match status" value="1"/>
</dbReference>
<keyword evidence="9" id="KW-1185">Reference proteome</keyword>
<organism evidence="8 9">
    <name type="scientific">Pristionchus entomophagus</name>
    <dbReference type="NCBI Taxonomy" id="358040"/>
    <lineage>
        <taxon>Eukaryota</taxon>
        <taxon>Metazoa</taxon>
        <taxon>Ecdysozoa</taxon>
        <taxon>Nematoda</taxon>
        <taxon>Chromadorea</taxon>
        <taxon>Rhabditida</taxon>
        <taxon>Rhabditina</taxon>
        <taxon>Diplogasteromorpha</taxon>
        <taxon>Diplogasteroidea</taxon>
        <taxon>Neodiplogasteridae</taxon>
        <taxon>Pristionchus</taxon>
    </lineage>
</organism>
<dbReference type="GO" id="GO:0000139">
    <property type="term" value="C:Golgi membrane"/>
    <property type="evidence" value="ECO:0007669"/>
    <property type="project" value="UniProtKB-SubCell"/>
</dbReference>
<keyword evidence="4" id="KW-1133">Transmembrane helix</keyword>
<evidence type="ECO:0000256" key="4">
    <source>
        <dbReference type="ARBA" id="ARBA00022989"/>
    </source>
</evidence>
<dbReference type="PANTHER" id="PTHR12270">
    <property type="entry name" value="GLYCOSYLTRANSFERASE-RELATED"/>
    <property type="match status" value="1"/>
</dbReference>
<dbReference type="SUPFAM" id="SSF53448">
    <property type="entry name" value="Nucleotide-diphospho-sugar transferases"/>
    <property type="match status" value="1"/>
</dbReference>
<keyword evidence="2" id="KW-0812">Transmembrane</keyword>
<protein>
    <recommendedName>
        <fullName evidence="10">Glycosyltransferase</fullName>
    </recommendedName>
</protein>
<evidence type="ECO:0000313" key="9">
    <source>
        <dbReference type="Proteomes" id="UP001432027"/>
    </source>
</evidence>
<feature type="non-terminal residue" evidence="8">
    <location>
        <position position="354"/>
    </location>
</feature>
<dbReference type="AlphaFoldDB" id="A0AAV5TGF7"/>
<evidence type="ECO:0000256" key="3">
    <source>
        <dbReference type="ARBA" id="ARBA00022968"/>
    </source>
</evidence>
<feature type="non-terminal residue" evidence="8">
    <location>
        <position position="1"/>
    </location>
</feature>
<dbReference type="PANTHER" id="PTHR12270:SF25">
    <property type="entry name" value="GLYCOSYLTRANSFERASE-LIKE PROTEIN LARGE"/>
    <property type="match status" value="1"/>
</dbReference>
<dbReference type="InterPro" id="IPR029044">
    <property type="entry name" value="Nucleotide-diphossugar_trans"/>
</dbReference>
<dbReference type="EMBL" id="BTSX01000004">
    <property type="protein sequence ID" value="GMS92895.1"/>
    <property type="molecule type" value="Genomic_DNA"/>
</dbReference>
<evidence type="ECO:0000256" key="7">
    <source>
        <dbReference type="ARBA" id="ARBA00023180"/>
    </source>
</evidence>
<dbReference type="Proteomes" id="UP001432027">
    <property type="component" value="Unassembled WGS sequence"/>
</dbReference>
<keyword evidence="5" id="KW-0333">Golgi apparatus</keyword>
<comment type="subcellular location">
    <subcellularLocation>
        <location evidence="1">Golgi apparatus membrane</location>
        <topology evidence="1">Single-pass type II membrane protein</topology>
    </subcellularLocation>
</comment>
<dbReference type="InterPro" id="IPR002495">
    <property type="entry name" value="Glyco_trans_8"/>
</dbReference>
<dbReference type="GO" id="GO:0042285">
    <property type="term" value="F:xylosyltransferase activity"/>
    <property type="evidence" value="ECO:0007669"/>
    <property type="project" value="TreeGrafter"/>
</dbReference>
<gene>
    <name evidence="8" type="ORF">PENTCL1PPCAC_15070</name>
</gene>
<sequence length="354" mass="40828">DSPGFQIIHVVLIVIDNETPKRTGISACERVETLLKSILVFYSGALHLHLFTNTRSGHTLSTLFRTWHFPKVRTSFYNVEREQSKLTWVISDHTVNGYGQLKYIIGDILPEYVDKAIFIDSDMLVLEDISVLHSYLFEMEKKGIMFAATSDQYKRKDLEKSFGKGASRKSINSGLLLYNFKSMRSGNWGSLWREEGVKLMNKFNILSCPQDLLASLAMSRPETYMKLPCVYNFQMGKATLPWDCVKNKTELWKVKIPHWTGRGEKYYQTAGHTGYFSPIYRCFQKMDGYKFEETNESERYRTLMNLRNIKRIDKTGNVTLAAHVQFDNAIDLIQRLNTTWSGPISLVVCGSSWE</sequence>
<keyword evidence="6" id="KW-0472">Membrane</keyword>